<dbReference type="InterPro" id="IPR002625">
    <property type="entry name" value="Smr_dom"/>
</dbReference>
<dbReference type="Pfam" id="PF01535">
    <property type="entry name" value="PPR"/>
    <property type="match status" value="1"/>
</dbReference>
<evidence type="ECO:0000259" key="5">
    <source>
        <dbReference type="PROSITE" id="PS50828"/>
    </source>
</evidence>
<proteinExistence type="inferred from homology"/>
<dbReference type="Pfam" id="PF13041">
    <property type="entry name" value="PPR_2"/>
    <property type="match status" value="1"/>
</dbReference>
<dbReference type="InterPro" id="IPR002885">
    <property type="entry name" value="PPR_rpt"/>
</dbReference>
<dbReference type="Pfam" id="PF17177">
    <property type="entry name" value="PPR_long"/>
    <property type="match status" value="1"/>
</dbReference>
<dbReference type="SUPFAM" id="SSF160443">
    <property type="entry name" value="SMR domain-like"/>
    <property type="match status" value="1"/>
</dbReference>
<gene>
    <name evidence="6" type="ORF">C2E21_4143</name>
</gene>
<dbReference type="InterPro" id="IPR033443">
    <property type="entry name" value="PROP1-like_PPR_dom"/>
</dbReference>
<dbReference type="InterPro" id="IPR011990">
    <property type="entry name" value="TPR-like_helical_dom_sf"/>
</dbReference>
<accession>A0A2P6TTN3</accession>
<dbReference type="PROSITE" id="PS50828">
    <property type="entry name" value="SMR"/>
    <property type="match status" value="1"/>
</dbReference>
<evidence type="ECO:0000313" key="6">
    <source>
        <dbReference type="EMBL" id="PRW57431.1"/>
    </source>
</evidence>
<dbReference type="SMART" id="SM00463">
    <property type="entry name" value="SMR"/>
    <property type="match status" value="1"/>
</dbReference>
<evidence type="ECO:0000256" key="4">
    <source>
        <dbReference type="SAM" id="MobiDB-lite"/>
    </source>
</evidence>
<dbReference type="STRING" id="3076.A0A2P6TTN3"/>
<dbReference type="Proteomes" id="UP000239899">
    <property type="component" value="Unassembled WGS sequence"/>
</dbReference>
<dbReference type="PROSITE" id="PS51375">
    <property type="entry name" value="PPR"/>
    <property type="match status" value="3"/>
</dbReference>
<feature type="repeat" description="PPR" evidence="3">
    <location>
        <begin position="164"/>
        <end position="198"/>
    </location>
</feature>
<evidence type="ECO:0000313" key="7">
    <source>
        <dbReference type="Proteomes" id="UP000239899"/>
    </source>
</evidence>
<comment type="similarity">
    <text evidence="1">Belongs to the PPR family. P subfamily.</text>
</comment>
<evidence type="ECO:0000256" key="1">
    <source>
        <dbReference type="ARBA" id="ARBA00007626"/>
    </source>
</evidence>
<feature type="repeat" description="PPR" evidence="3">
    <location>
        <begin position="199"/>
        <end position="233"/>
    </location>
</feature>
<dbReference type="EMBL" id="LHPG02000007">
    <property type="protein sequence ID" value="PRW57431.1"/>
    <property type="molecule type" value="Genomic_DNA"/>
</dbReference>
<dbReference type="InterPro" id="IPR036063">
    <property type="entry name" value="Smr_dom_sf"/>
</dbReference>
<feature type="compositionally biased region" description="Low complexity" evidence="4">
    <location>
        <begin position="613"/>
        <end position="628"/>
    </location>
</feature>
<organism evidence="6 7">
    <name type="scientific">Chlorella sorokiniana</name>
    <name type="common">Freshwater green alga</name>
    <dbReference type="NCBI Taxonomy" id="3076"/>
    <lineage>
        <taxon>Eukaryota</taxon>
        <taxon>Viridiplantae</taxon>
        <taxon>Chlorophyta</taxon>
        <taxon>core chlorophytes</taxon>
        <taxon>Trebouxiophyceae</taxon>
        <taxon>Chlorellales</taxon>
        <taxon>Chlorellaceae</taxon>
        <taxon>Chlorella clade</taxon>
        <taxon>Chlorella</taxon>
    </lineage>
</organism>
<dbReference type="OrthoDB" id="185373at2759"/>
<evidence type="ECO:0000256" key="2">
    <source>
        <dbReference type="ARBA" id="ARBA00022737"/>
    </source>
</evidence>
<dbReference type="PANTHER" id="PTHR47447">
    <property type="entry name" value="OS03G0856100 PROTEIN"/>
    <property type="match status" value="1"/>
</dbReference>
<evidence type="ECO:0000256" key="3">
    <source>
        <dbReference type="PROSITE-ProRule" id="PRU00708"/>
    </source>
</evidence>
<keyword evidence="2" id="KW-0677">Repeat</keyword>
<feature type="region of interest" description="Disordered" evidence="4">
    <location>
        <begin position="597"/>
        <end position="638"/>
    </location>
</feature>
<name>A0A2P6TTN3_CHLSO</name>
<feature type="repeat" description="PPR" evidence="3">
    <location>
        <begin position="425"/>
        <end position="459"/>
    </location>
</feature>
<dbReference type="NCBIfam" id="TIGR00756">
    <property type="entry name" value="PPR"/>
    <property type="match status" value="1"/>
</dbReference>
<comment type="caution">
    <text evidence="6">The sequence shown here is derived from an EMBL/GenBank/DDBJ whole genome shotgun (WGS) entry which is preliminary data.</text>
</comment>
<dbReference type="PANTHER" id="PTHR47447:SF17">
    <property type="entry name" value="OS12G0638900 PROTEIN"/>
    <property type="match status" value="1"/>
</dbReference>
<reference evidence="6 7" key="1">
    <citation type="journal article" date="2018" name="Plant J.">
        <title>Genome sequences of Chlorella sorokiniana UTEX 1602 and Micractinium conductrix SAG 241.80: implications to maltose excretion by a green alga.</title>
        <authorList>
            <person name="Arriola M.B."/>
            <person name="Velmurugan N."/>
            <person name="Zhang Y."/>
            <person name="Plunkett M.H."/>
            <person name="Hondzo H."/>
            <person name="Barney B.M."/>
        </authorList>
    </citation>
    <scope>NUCLEOTIDE SEQUENCE [LARGE SCALE GENOMIC DNA]</scope>
    <source>
        <strain evidence="7">UTEX 1602</strain>
    </source>
</reference>
<sequence length="638" mass="68583">MRGRWEAAVHILRQELTTNGQRLKDEALSEELILGLVSQVNTAAVLDALPLVKASTHLSATAIRVAAQRGSLRGVRALLRHAFQAGVALGPEGADVWRAAIVAFGQLKRPEDARQAFVDMRVRAGAWDTDDTPTVNLLLNALASDVKLQFIRARQLLDLGVKPDTSTFNCLLKACMRARDVRRAHLALQWMTQAGVGADEITYNTLVKVHSYAGDFEGVLAVWRRMGVTGFAPTAKLWGSLLVACSAAGQLEQASIFWWEMKQLHAESNGGVITTDNVCAMMTACNGAGQYERCLAAFQEAKGLGVPMDVRAYNIALRACHTPGKTLRQEQLMQAFAIYEEMKQAGLAPDTVTFGTLFSLCAAARQGHCALQLHKEMHRRKVPENVVAMTALLKAVGSTPGPTMARECTRIFRRMMRGPARVKPNQATFRVVVGALREAGELGEALRVYQAMRRLNYPADNAEFEGLTAAAAERALTAEDAELSSLVASVLQITSAREVDLHGMSVLEARAAVLCVLSMLQQQFRDTGGIAHDVTLITGRGAGSEGGEPVVRREVAALLQRLHLRLPPEGPADNPGRIVIPRQVVWEALQTKLALQRQRHASAEAGGSGADGGSSAHSGSSAKPQSSGHAAAGGNGQQ</sequence>
<keyword evidence="7" id="KW-1185">Reference proteome</keyword>
<protein>
    <submittedName>
        <fullName evidence="6">Pentatricopeptide repeat-containing chloroplastic</fullName>
    </submittedName>
</protein>
<feature type="domain" description="Smr" evidence="5">
    <location>
        <begin position="499"/>
        <end position="563"/>
    </location>
</feature>
<dbReference type="Gene3D" id="1.25.40.10">
    <property type="entry name" value="Tetratricopeptide repeat domain"/>
    <property type="match status" value="2"/>
</dbReference>
<dbReference type="AlphaFoldDB" id="A0A2P6TTN3"/>